<comment type="caution">
    <text evidence="1">The sequence shown here is derived from an EMBL/GenBank/DDBJ whole genome shotgun (WGS) entry which is preliminary data.</text>
</comment>
<accession>A0ABD7VE44</accession>
<name>A0ABD7VE44_PSEFL</name>
<dbReference type="AlphaFoldDB" id="A0ABD7VE44"/>
<evidence type="ECO:0000313" key="1">
    <source>
        <dbReference type="EMBL" id="VVO83442.1"/>
    </source>
</evidence>
<dbReference type="InterPro" id="IPR031832">
    <property type="entry name" value="DUF4747"/>
</dbReference>
<protein>
    <submittedName>
        <fullName evidence="1">Uncharacterized protein</fullName>
    </submittedName>
</protein>
<sequence length="271" mass="30571">MDAIANAPVVEIGQFEWTITDVIDMRNSARPYLFGNLTKYSRVGEVTVVDEPAKQQLRAEAPYLLEASAPFVYLPDFSGLAFLQVWNGIQENVFPRRFKSIIEAAYGNFFVDCTVDPVTDYRAFLDKLQSLDVINELSAKVHPPNPLFGRLWGSLDKYVRRRHAEEVVVREATSKPEGLETKLLELMEKILANPQFEPEEEPDITDAAILMAADGYGSGKAVGTENGHEVVIRTSETQKSFLFEKKPDPDMLAAVARNQFENISDERDMRH</sequence>
<organism evidence="1 2">
    <name type="scientific">Pseudomonas fluorescens</name>
    <dbReference type="NCBI Taxonomy" id="294"/>
    <lineage>
        <taxon>Bacteria</taxon>
        <taxon>Pseudomonadati</taxon>
        <taxon>Pseudomonadota</taxon>
        <taxon>Gammaproteobacteria</taxon>
        <taxon>Pseudomonadales</taxon>
        <taxon>Pseudomonadaceae</taxon>
        <taxon>Pseudomonas</taxon>
    </lineage>
</organism>
<dbReference type="Proteomes" id="UP000325779">
    <property type="component" value="Unassembled WGS sequence"/>
</dbReference>
<dbReference type="RefSeq" id="WP_150596675.1">
    <property type="nucleotide sequence ID" value="NZ_CABVIJ010000007.1"/>
</dbReference>
<dbReference type="EMBL" id="CABVIJ010000007">
    <property type="protein sequence ID" value="VVO83442.1"/>
    <property type="molecule type" value="Genomic_DNA"/>
</dbReference>
<evidence type="ECO:0000313" key="2">
    <source>
        <dbReference type="Proteomes" id="UP000325779"/>
    </source>
</evidence>
<dbReference type="Pfam" id="PF15931">
    <property type="entry name" value="DUF4747"/>
    <property type="match status" value="1"/>
</dbReference>
<gene>
    <name evidence="1" type="ORF">PS732_01966</name>
</gene>
<proteinExistence type="predicted"/>
<reference evidence="1 2" key="1">
    <citation type="submission" date="2019-09" db="EMBL/GenBank/DDBJ databases">
        <authorList>
            <person name="Chandra G."/>
            <person name="Truman W A."/>
        </authorList>
    </citation>
    <scope>NUCLEOTIDE SEQUENCE [LARGE SCALE GENOMIC DNA]</scope>
    <source>
        <strain evidence="1">PS732</strain>
    </source>
</reference>